<gene>
    <name evidence="1" type="ORF">GCM10009775_08180</name>
</gene>
<evidence type="ECO:0000313" key="1">
    <source>
        <dbReference type="EMBL" id="GAA1917955.1"/>
    </source>
</evidence>
<keyword evidence="2" id="KW-1185">Reference proteome</keyword>
<sequence>MTLVLPLTSSRFILRTPWSPVFVEPDIRLSPTREGVADASLSAVGKTADAIAEGVSIAAAAARLAVRNHILVQAIAHDETFDVDQVAPFARETLEALATEQEAAADLVRKQRKKAWGKFTDPDGTHDYRDRDTRNLRKRERQYRGVAKVLRHRAADPESVAALVEESRDAAWGDVEANLQRRLQVEGMRADLDPDYETMRAARMQSLRLIDLPRLAAHRRAIARDSDPDSSSEQE</sequence>
<comment type="caution">
    <text evidence="1">The sequence shown here is derived from an EMBL/GenBank/DDBJ whole genome shotgun (WGS) entry which is preliminary data.</text>
</comment>
<protein>
    <recommendedName>
        <fullName evidence="3">Asparagine synthase</fullName>
    </recommendedName>
</protein>
<evidence type="ECO:0008006" key="3">
    <source>
        <dbReference type="Google" id="ProtNLM"/>
    </source>
</evidence>
<dbReference type="EMBL" id="BAAAOF010000002">
    <property type="protein sequence ID" value="GAA1917955.1"/>
    <property type="molecule type" value="Genomic_DNA"/>
</dbReference>
<dbReference type="Proteomes" id="UP001501343">
    <property type="component" value="Unassembled WGS sequence"/>
</dbReference>
<name>A0ABP5AQV7_9MICO</name>
<reference evidence="2" key="1">
    <citation type="journal article" date="2019" name="Int. J. Syst. Evol. Microbiol.">
        <title>The Global Catalogue of Microorganisms (GCM) 10K type strain sequencing project: providing services to taxonomists for standard genome sequencing and annotation.</title>
        <authorList>
            <consortium name="The Broad Institute Genomics Platform"/>
            <consortium name="The Broad Institute Genome Sequencing Center for Infectious Disease"/>
            <person name="Wu L."/>
            <person name="Ma J."/>
        </authorList>
    </citation>
    <scope>NUCLEOTIDE SEQUENCE [LARGE SCALE GENOMIC DNA]</scope>
    <source>
        <strain evidence="2">JCM 14900</strain>
    </source>
</reference>
<organism evidence="1 2">
    <name type="scientific">Microbacterium aoyamense</name>
    <dbReference type="NCBI Taxonomy" id="344166"/>
    <lineage>
        <taxon>Bacteria</taxon>
        <taxon>Bacillati</taxon>
        <taxon>Actinomycetota</taxon>
        <taxon>Actinomycetes</taxon>
        <taxon>Micrococcales</taxon>
        <taxon>Microbacteriaceae</taxon>
        <taxon>Microbacterium</taxon>
    </lineage>
</organism>
<evidence type="ECO:0000313" key="2">
    <source>
        <dbReference type="Proteomes" id="UP001501343"/>
    </source>
</evidence>
<proteinExistence type="predicted"/>
<accession>A0ABP5AQV7</accession>